<feature type="compositionally biased region" description="Low complexity" evidence="1">
    <location>
        <begin position="392"/>
        <end position="404"/>
    </location>
</feature>
<dbReference type="Proteomes" id="UP000053424">
    <property type="component" value="Unassembled WGS sequence"/>
</dbReference>
<evidence type="ECO:0000313" key="2">
    <source>
        <dbReference type="EMBL" id="KIM45863.1"/>
    </source>
</evidence>
<proteinExistence type="predicted"/>
<protein>
    <submittedName>
        <fullName evidence="2">Uncharacterized protein</fullName>
    </submittedName>
</protein>
<dbReference type="HOGENOM" id="CLU_023581_0_0_1"/>
<organism evidence="2 3">
    <name type="scientific">Hebeloma cylindrosporum</name>
    <dbReference type="NCBI Taxonomy" id="76867"/>
    <lineage>
        <taxon>Eukaryota</taxon>
        <taxon>Fungi</taxon>
        <taxon>Dikarya</taxon>
        <taxon>Basidiomycota</taxon>
        <taxon>Agaricomycotina</taxon>
        <taxon>Agaricomycetes</taxon>
        <taxon>Agaricomycetidae</taxon>
        <taxon>Agaricales</taxon>
        <taxon>Agaricineae</taxon>
        <taxon>Hymenogastraceae</taxon>
        <taxon>Hebeloma</taxon>
    </lineage>
</organism>
<feature type="compositionally biased region" description="Basic and acidic residues" evidence="1">
    <location>
        <begin position="598"/>
        <end position="610"/>
    </location>
</feature>
<feature type="compositionally biased region" description="Polar residues" evidence="1">
    <location>
        <begin position="681"/>
        <end position="708"/>
    </location>
</feature>
<feature type="compositionally biased region" description="Basic and acidic residues" evidence="1">
    <location>
        <begin position="246"/>
        <end position="257"/>
    </location>
</feature>
<name>A0A0C2Y7M6_HEBCY</name>
<feature type="compositionally biased region" description="Polar residues" evidence="1">
    <location>
        <begin position="25"/>
        <end position="39"/>
    </location>
</feature>
<feature type="region of interest" description="Disordered" evidence="1">
    <location>
        <begin position="83"/>
        <end position="437"/>
    </location>
</feature>
<feature type="region of interest" description="Disordered" evidence="1">
    <location>
        <begin position="1"/>
        <end position="57"/>
    </location>
</feature>
<dbReference type="OrthoDB" id="1719357at2759"/>
<dbReference type="STRING" id="686832.A0A0C2Y7M6"/>
<feature type="compositionally biased region" description="Polar residues" evidence="1">
    <location>
        <begin position="225"/>
        <end position="245"/>
    </location>
</feature>
<dbReference type="EMBL" id="KN831771">
    <property type="protein sequence ID" value="KIM45863.1"/>
    <property type="molecule type" value="Genomic_DNA"/>
</dbReference>
<feature type="compositionally biased region" description="Polar residues" evidence="1">
    <location>
        <begin position="301"/>
        <end position="319"/>
    </location>
</feature>
<feature type="compositionally biased region" description="Basic residues" evidence="1">
    <location>
        <begin position="611"/>
        <end position="623"/>
    </location>
</feature>
<keyword evidence="3" id="KW-1185">Reference proteome</keyword>
<reference evidence="2 3" key="1">
    <citation type="submission" date="2014-04" db="EMBL/GenBank/DDBJ databases">
        <authorList>
            <consortium name="DOE Joint Genome Institute"/>
            <person name="Kuo A."/>
            <person name="Gay G."/>
            <person name="Dore J."/>
            <person name="Kohler A."/>
            <person name="Nagy L.G."/>
            <person name="Floudas D."/>
            <person name="Copeland A."/>
            <person name="Barry K.W."/>
            <person name="Cichocki N."/>
            <person name="Veneault-Fourrey C."/>
            <person name="LaButti K."/>
            <person name="Lindquist E.A."/>
            <person name="Lipzen A."/>
            <person name="Lundell T."/>
            <person name="Morin E."/>
            <person name="Murat C."/>
            <person name="Sun H."/>
            <person name="Tunlid A."/>
            <person name="Henrissat B."/>
            <person name="Grigoriev I.V."/>
            <person name="Hibbett D.S."/>
            <person name="Martin F."/>
            <person name="Nordberg H.P."/>
            <person name="Cantor M.N."/>
            <person name="Hua S.X."/>
        </authorList>
    </citation>
    <scope>NUCLEOTIDE SEQUENCE [LARGE SCALE GENOMIC DNA]</scope>
    <source>
        <strain evidence="3">h7</strain>
    </source>
</reference>
<reference evidence="3" key="2">
    <citation type="submission" date="2015-01" db="EMBL/GenBank/DDBJ databases">
        <title>Evolutionary Origins and Diversification of the Mycorrhizal Mutualists.</title>
        <authorList>
            <consortium name="DOE Joint Genome Institute"/>
            <consortium name="Mycorrhizal Genomics Consortium"/>
            <person name="Kohler A."/>
            <person name="Kuo A."/>
            <person name="Nagy L.G."/>
            <person name="Floudas D."/>
            <person name="Copeland A."/>
            <person name="Barry K.W."/>
            <person name="Cichocki N."/>
            <person name="Veneault-Fourrey C."/>
            <person name="LaButti K."/>
            <person name="Lindquist E.A."/>
            <person name="Lipzen A."/>
            <person name="Lundell T."/>
            <person name="Morin E."/>
            <person name="Murat C."/>
            <person name="Riley R."/>
            <person name="Ohm R."/>
            <person name="Sun H."/>
            <person name="Tunlid A."/>
            <person name="Henrissat B."/>
            <person name="Grigoriev I.V."/>
            <person name="Hibbett D.S."/>
            <person name="Martin F."/>
        </authorList>
    </citation>
    <scope>NUCLEOTIDE SEQUENCE [LARGE SCALE GENOMIC DNA]</scope>
    <source>
        <strain evidence="3">h7</strain>
    </source>
</reference>
<feature type="compositionally biased region" description="Polar residues" evidence="1">
    <location>
        <begin position="187"/>
        <end position="209"/>
    </location>
</feature>
<feature type="region of interest" description="Disordered" evidence="1">
    <location>
        <begin position="679"/>
        <end position="715"/>
    </location>
</feature>
<feature type="compositionally biased region" description="Polar residues" evidence="1">
    <location>
        <begin position="97"/>
        <end position="112"/>
    </location>
</feature>
<sequence length="715" mass="77753">MHRSPSPYRAHSPYGGAPPPVHGQQPLSNQPMNLPTGPTDTKPGSIAYSTTTGPDGRLIYQPFRAVAASYQTPSGVVSGIQWIPADPATVPPPGTQIDPSNWHGSSHSQTSHDWQRADEKRRKQEEKEAKRYRDDGRHDPDYELRLARERDAQSTASRDRRKSFNSGTAAPPSSLFFPSHATGATGYPSQSGGPQVTGYPSNPYFNGTTLDPPPSYATGPPVHSRTPSSGSYHDITRQFNDMNLNRSKDYPERDRKTSGPSRSSKYNVGEGASERQRTVSGNYADRGNPYPPGPGPYLPYHNSNPQLSGVNPYPTSQYRDPSPNMHPSEIPFGTAGSSGYPTAYSSSSYGTSPSRKPAEIGRSSSTTPFGGPVPHVYPRGHILEGQPIPTGSSRPPSRPASRAPSPNPGMFSHNNSSPYPVGKSPHMPVATIPGEPRQLPAPEAFSRPINAANSFQPFNMDKVQDMDEIYERAPKMPKVLTTHDIYADDWNRCMQDLGRSWIGQLPVPSTGRDGQPPRRSTLAADLVELWNTSFFHPRGVELILYKGNERRTGPQAGQIEHRLPRYEEDSSPSHSSDSGFSDHDGRGGPYGRSGYEQGEARRRHQEDKQERRRRRREKRARKKAKTYSLYISCLSKGAPGAYVGGPSAMSMPGGYGVAASAPGGYGSPMYRVPEGIPTARSHGSTSSTHVGYTSPPYGTSNGIATSRSHGYGGGY</sequence>
<gene>
    <name evidence="2" type="ORF">M413DRAFT_295866</name>
</gene>
<dbReference type="AlphaFoldDB" id="A0A0C2Y7M6"/>
<feature type="compositionally biased region" description="Basic and acidic residues" evidence="1">
    <location>
        <begin position="113"/>
        <end position="152"/>
    </location>
</feature>
<accession>A0A0C2Y7M6</accession>
<evidence type="ECO:0000313" key="3">
    <source>
        <dbReference type="Proteomes" id="UP000053424"/>
    </source>
</evidence>
<feature type="compositionally biased region" description="Basic and acidic residues" evidence="1">
    <location>
        <begin position="559"/>
        <end position="568"/>
    </location>
</feature>
<evidence type="ECO:0000256" key="1">
    <source>
        <dbReference type="SAM" id="MobiDB-lite"/>
    </source>
</evidence>
<feature type="region of interest" description="Disordered" evidence="1">
    <location>
        <begin position="552"/>
        <end position="623"/>
    </location>
</feature>
<feature type="compositionally biased region" description="Low complexity" evidence="1">
    <location>
        <begin position="335"/>
        <end position="354"/>
    </location>
</feature>